<gene>
    <name evidence="1" type="ORF">Zmor_013922</name>
</gene>
<protein>
    <submittedName>
        <fullName evidence="1">Uncharacterized protein</fullName>
    </submittedName>
</protein>
<organism evidence="1 2">
    <name type="scientific">Zophobas morio</name>
    <dbReference type="NCBI Taxonomy" id="2755281"/>
    <lineage>
        <taxon>Eukaryota</taxon>
        <taxon>Metazoa</taxon>
        <taxon>Ecdysozoa</taxon>
        <taxon>Arthropoda</taxon>
        <taxon>Hexapoda</taxon>
        <taxon>Insecta</taxon>
        <taxon>Pterygota</taxon>
        <taxon>Neoptera</taxon>
        <taxon>Endopterygota</taxon>
        <taxon>Coleoptera</taxon>
        <taxon>Polyphaga</taxon>
        <taxon>Cucujiformia</taxon>
        <taxon>Tenebrionidae</taxon>
        <taxon>Zophobas</taxon>
    </lineage>
</organism>
<keyword evidence="2" id="KW-1185">Reference proteome</keyword>
<sequence length="109" mass="12134">MELHHLHLKGCTVSVPFWSFPGLHCVTVPCATSRSSPGGRFSNSFAKMLIRMDAHAKMLFETKIRLLERDPMRIATRCAYESLCSSEDMATAAKYRGYLNATVGRTHAG</sequence>
<comment type="caution">
    <text evidence="1">The sequence shown here is derived from an EMBL/GenBank/DDBJ whole genome shotgun (WGS) entry which is preliminary data.</text>
</comment>
<name>A0AA38IGV5_9CUCU</name>
<evidence type="ECO:0000313" key="1">
    <source>
        <dbReference type="EMBL" id="KAJ3654754.1"/>
    </source>
</evidence>
<accession>A0AA38IGV5</accession>
<dbReference type="Proteomes" id="UP001168821">
    <property type="component" value="Unassembled WGS sequence"/>
</dbReference>
<dbReference type="EMBL" id="JALNTZ010000004">
    <property type="protein sequence ID" value="KAJ3654754.1"/>
    <property type="molecule type" value="Genomic_DNA"/>
</dbReference>
<evidence type="ECO:0000313" key="2">
    <source>
        <dbReference type="Proteomes" id="UP001168821"/>
    </source>
</evidence>
<proteinExistence type="predicted"/>
<reference evidence="1" key="1">
    <citation type="journal article" date="2023" name="G3 (Bethesda)">
        <title>Whole genome assemblies of Zophobas morio and Tenebrio molitor.</title>
        <authorList>
            <person name="Kaur S."/>
            <person name="Stinson S.A."/>
            <person name="diCenzo G.C."/>
        </authorList>
    </citation>
    <scope>NUCLEOTIDE SEQUENCE</scope>
    <source>
        <strain evidence="1">QUZm001</strain>
    </source>
</reference>
<dbReference type="AlphaFoldDB" id="A0AA38IGV5"/>